<dbReference type="Proteomes" id="UP000000379">
    <property type="component" value="Chromosome"/>
</dbReference>
<protein>
    <submittedName>
        <fullName evidence="1">Alanine-rich protein</fullName>
    </submittedName>
</protein>
<dbReference type="HOGENOM" id="CLU_2830043_0_0_0"/>
<name>D7CRY2_TRURR</name>
<sequence>MESYGRLSSALGDAHDKLARYREEAARAHLLPRRALRSRVAHRLYRLAAWLEPAPNPSAPHAPKAT</sequence>
<dbReference type="AlphaFoldDB" id="D7CRY2"/>
<reference evidence="2" key="1">
    <citation type="submission" date="2010-05" db="EMBL/GenBank/DDBJ databases">
        <title>The complete genome of Truepera radiovictris DSM 17093.</title>
        <authorList>
            <consortium name="US DOE Joint Genome Institute (JGI-PGF)"/>
            <person name="Lucas S."/>
            <person name="Copeland A."/>
            <person name="Lapidus A."/>
            <person name="Glavina del Rio T."/>
            <person name="Dalin E."/>
            <person name="Tice H."/>
            <person name="Bruce D."/>
            <person name="Goodwin L."/>
            <person name="Pitluck S."/>
            <person name="Kyrpides N."/>
            <person name="Mavromatis K."/>
            <person name="Ovchinnikova G."/>
            <person name="Munk A.C."/>
            <person name="Detter J.C."/>
            <person name="Han C."/>
            <person name="Tapia R."/>
            <person name="Land M."/>
            <person name="Hauser L."/>
            <person name="Markowitz V."/>
            <person name="Cheng J.-F."/>
            <person name="Hugenholtz P."/>
            <person name="Woyke T."/>
            <person name="Wu D."/>
            <person name="Tindall B."/>
            <person name="Pomrenke H.G."/>
            <person name="Brambilla E."/>
            <person name="Klenk H.-P."/>
            <person name="Eisen J.A."/>
        </authorList>
    </citation>
    <scope>NUCLEOTIDE SEQUENCE [LARGE SCALE GENOMIC DNA]</scope>
    <source>
        <strain evidence="2">DSM 17093 / CIP 108686 / LMG 22925 / RQ-24</strain>
    </source>
</reference>
<dbReference type="RefSeq" id="WP_013178674.1">
    <property type="nucleotide sequence ID" value="NC_014221.1"/>
</dbReference>
<keyword evidence="2" id="KW-1185">Reference proteome</keyword>
<dbReference type="KEGG" id="tra:Trad_2199"/>
<gene>
    <name evidence="1" type="ordered locus">Trad_2199</name>
</gene>
<accession>D7CRY2</accession>
<reference evidence="1 2" key="2">
    <citation type="journal article" date="2011" name="Stand. Genomic Sci.">
        <title>Complete genome sequence of Truepera radiovictrix type strain (RQ-24).</title>
        <authorList>
            <person name="Ivanova N."/>
            <person name="Rohde C."/>
            <person name="Munk C."/>
            <person name="Nolan M."/>
            <person name="Lucas S."/>
            <person name="Del Rio T.G."/>
            <person name="Tice H."/>
            <person name="Deshpande S."/>
            <person name="Cheng J.F."/>
            <person name="Tapia R."/>
            <person name="Han C."/>
            <person name="Goodwin L."/>
            <person name="Pitluck S."/>
            <person name="Liolios K."/>
            <person name="Mavromatis K."/>
            <person name="Mikhailova N."/>
            <person name="Pati A."/>
            <person name="Chen A."/>
            <person name="Palaniappan K."/>
            <person name="Land M."/>
            <person name="Hauser L."/>
            <person name="Chang Y.J."/>
            <person name="Jeffries C.D."/>
            <person name="Brambilla E."/>
            <person name="Rohde M."/>
            <person name="Goker M."/>
            <person name="Tindall B.J."/>
            <person name="Woyke T."/>
            <person name="Bristow J."/>
            <person name="Eisen J.A."/>
            <person name="Markowitz V."/>
            <person name="Hugenholtz P."/>
            <person name="Kyrpides N.C."/>
            <person name="Klenk H.P."/>
            <person name="Lapidus A."/>
        </authorList>
    </citation>
    <scope>NUCLEOTIDE SEQUENCE [LARGE SCALE GENOMIC DNA]</scope>
    <source>
        <strain evidence="2">DSM 17093 / CIP 108686 / LMG 22925 / RQ-24</strain>
    </source>
</reference>
<dbReference type="EMBL" id="CP002049">
    <property type="protein sequence ID" value="ADI15310.1"/>
    <property type="molecule type" value="Genomic_DNA"/>
</dbReference>
<evidence type="ECO:0000313" key="2">
    <source>
        <dbReference type="Proteomes" id="UP000000379"/>
    </source>
</evidence>
<proteinExistence type="predicted"/>
<organism evidence="1 2">
    <name type="scientific">Truepera radiovictrix (strain DSM 17093 / CIP 108686 / LMG 22925 / RQ-24)</name>
    <dbReference type="NCBI Taxonomy" id="649638"/>
    <lineage>
        <taxon>Bacteria</taxon>
        <taxon>Thermotogati</taxon>
        <taxon>Deinococcota</taxon>
        <taxon>Deinococci</taxon>
        <taxon>Trueperales</taxon>
        <taxon>Trueperaceae</taxon>
        <taxon>Truepera</taxon>
    </lineage>
</organism>
<dbReference type="STRING" id="649638.Trad_2199"/>
<evidence type="ECO:0000313" key="1">
    <source>
        <dbReference type="EMBL" id="ADI15310.1"/>
    </source>
</evidence>